<feature type="region of interest" description="Disordered" evidence="2">
    <location>
        <begin position="344"/>
        <end position="376"/>
    </location>
</feature>
<evidence type="ECO:0000313" key="5">
    <source>
        <dbReference type="Proteomes" id="UP000188342"/>
    </source>
</evidence>
<dbReference type="EC" id="6.3.2.3" evidence="4"/>
<dbReference type="Proteomes" id="UP000188342">
    <property type="component" value="Unassembled WGS sequence"/>
</dbReference>
<dbReference type="Pfam" id="PF02951">
    <property type="entry name" value="GSH-S_N"/>
    <property type="match status" value="1"/>
</dbReference>
<dbReference type="RefSeq" id="WP_256763174.1">
    <property type="nucleotide sequence ID" value="NZ_FUKQ01000032.1"/>
</dbReference>
<dbReference type="SUPFAM" id="SSF56059">
    <property type="entry name" value="Glutathione synthetase ATP-binding domain-like"/>
    <property type="match status" value="1"/>
</dbReference>
<dbReference type="Pfam" id="PF02955">
    <property type="entry name" value="GSH-S_ATP"/>
    <property type="match status" value="1"/>
</dbReference>
<dbReference type="InterPro" id="IPR004218">
    <property type="entry name" value="GSHS_ATP-bd"/>
</dbReference>
<dbReference type="InterPro" id="IPR016185">
    <property type="entry name" value="PreATP-grasp_dom_sf"/>
</dbReference>
<protein>
    <submittedName>
        <fullName evidence="4">Glutathione synthetase</fullName>
        <ecNumber evidence="4">6.3.2.3</ecNumber>
    </submittedName>
</protein>
<evidence type="ECO:0000313" key="4">
    <source>
        <dbReference type="EMBL" id="SJN31886.1"/>
    </source>
</evidence>
<evidence type="ECO:0000256" key="2">
    <source>
        <dbReference type="SAM" id="MobiDB-lite"/>
    </source>
</evidence>
<dbReference type="InterPro" id="IPR011761">
    <property type="entry name" value="ATP-grasp"/>
</dbReference>
<dbReference type="SUPFAM" id="SSF52440">
    <property type="entry name" value="PreATP-grasp domain"/>
    <property type="match status" value="1"/>
</dbReference>
<evidence type="ECO:0000259" key="3">
    <source>
        <dbReference type="PROSITE" id="PS50975"/>
    </source>
</evidence>
<dbReference type="AlphaFoldDB" id="A0A1R4JIM8"/>
<evidence type="ECO:0000256" key="1">
    <source>
        <dbReference type="PROSITE-ProRule" id="PRU00409"/>
    </source>
</evidence>
<dbReference type="GO" id="GO:0005524">
    <property type="term" value="F:ATP binding"/>
    <property type="evidence" value="ECO:0007669"/>
    <property type="project" value="UniProtKB-UniRule"/>
</dbReference>
<dbReference type="InterPro" id="IPR004215">
    <property type="entry name" value="GSHS_N"/>
</dbReference>
<organism evidence="4 5">
    <name type="scientific">Luteococcus japonicus LSP_Lj1</name>
    <dbReference type="NCBI Taxonomy" id="1255658"/>
    <lineage>
        <taxon>Bacteria</taxon>
        <taxon>Bacillati</taxon>
        <taxon>Actinomycetota</taxon>
        <taxon>Actinomycetes</taxon>
        <taxon>Propionibacteriales</taxon>
        <taxon>Propionibacteriaceae</taxon>
        <taxon>Luteococcus</taxon>
    </lineage>
</organism>
<gene>
    <name evidence="4" type="ORF">FM114_07740</name>
</gene>
<feature type="domain" description="ATP-grasp" evidence="3">
    <location>
        <begin position="133"/>
        <end position="324"/>
    </location>
</feature>
<dbReference type="PROSITE" id="PS50975">
    <property type="entry name" value="ATP_GRASP"/>
    <property type="match status" value="1"/>
</dbReference>
<dbReference type="PANTHER" id="PTHR21621">
    <property type="entry name" value="RIBOSOMAL PROTEIN S6 MODIFICATION PROTEIN"/>
    <property type="match status" value="1"/>
</dbReference>
<proteinExistence type="predicted"/>
<accession>A0A1R4JIM8</accession>
<dbReference type="GO" id="GO:0004363">
    <property type="term" value="F:glutathione synthase activity"/>
    <property type="evidence" value="ECO:0007669"/>
    <property type="project" value="UniProtKB-EC"/>
</dbReference>
<keyword evidence="5" id="KW-1185">Reference proteome</keyword>
<dbReference type="NCBIfam" id="NF009110">
    <property type="entry name" value="PRK12458.1"/>
    <property type="match status" value="1"/>
</dbReference>
<dbReference type="InterPro" id="IPR013815">
    <property type="entry name" value="ATP_grasp_subdomain_1"/>
</dbReference>
<dbReference type="GO" id="GO:0046872">
    <property type="term" value="F:metal ion binding"/>
    <property type="evidence" value="ECO:0007669"/>
    <property type="project" value="InterPro"/>
</dbReference>
<dbReference type="Gene3D" id="3.30.470.20">
    <property type="entry name" value="ATP-grasp fold, B domain"/>
    <property type="match status" value="1"/>
</dbReference>
<sequence>MKIGFVVNDIATEQPGYTTTRLALTASQLGHEVGLIGLGDFNYLPDGSLGALVRAATDKSYRSHKRYLDDLKASQGEQTALGNFDVIMLRSDPASDPERPWASTAGVAFGQLIASTGVLVVNDPETLATAMSKAYFQHFPEVVRPKTLISRDQEQIASFVKDLGGQAVLKPLQGSGGSGVFLVTKEESPNLNQIIEAIARDGYVVAQEYLPAAAEGDTRLFVMDGKPLKVDGKYAAFRRVNETSDMRSNVSAGGHIREAEITDEMLRMVSAIRPKLVSDGMFLVGLDIVGDKLMEINVFTPGGLGSTQNIYDVDFTPQGDRGPGAQGPDALPLPARTAEQDARRHVTPHGGPSRCARTCRPASSTHIDSEPSRSVRSTAIPHSFASDRALLAGWPCPLRKPALATATRAPDSHQKRWS</sequence>
<dbReference type="Gene3D" id="3.40.50.20">
    <property type="match status" value="1"/>
</dbReference>
<keyword evidence="4" id="KW-0436">Ligase</keyword>
<dbReference type="Gene3D" id="3.30.1490.20">
    <property type="entry name" value="ATP-grasp fold, A domain"/>
    <property type="match status" value="1"/>
</dbReference>
<name>A0A1R4JIM8_9ACTN</name>
<dbReference type="PANTHER" id="PTHR21621:SF4">
    <property type="entry name" value="GLUTATHIONE SYNTHETASE"/>
    <property type="match status" value="1"/>
</dbReference>
<dbReference type="STRING" id="1255658.FM114_07740"/>
<reference evidence="4 5" key="1">
    <citation type="submission" date="2017-02" db="EMBL/GenBank/DDBJ databases">
        <authorList>
            <person name="Peterson S.W."/>
        </authorList>
    </citation>
    <scope>NUCLEOTIDE SEQUENCE [LARGE SCALE GENOMIC DNA]</scope>
    <source>
        <strain evidence="4 5">LSP_Lj1</strain>
    </source>
</reference>
<dbReference type="EMBL" id="FUKQ01000032">
    <property type="protein sequence ID" value="SJN31886.1"/>
    <property type="molecule type" value="Genomic_DNA"/>
</dbReference>
<keyword evidence="1" id="KW-0067">ATP-binding</keyword>
<dbReference type="GO" id="GO:0005737">
    <property type="term" value="C:cytoplasm"/>
    <property type="evidence" value="ECO:0007669"/>
    <property type="project" value="TreeGrafter"/>
</dbReference>
<keyword evidence="1" id="KW-0547">Nucleotide-binding</keyword>